<dbReference type="GO" id="GO:0030246">
    <property type="term" value="F:carbohydrate binding"/>
    <property type="evidence" value="ECO:0007669"/>
    <property type="project" value="UniProtKB-UniRule"/>
</dbReference>
<feature type="domain" description="Galectin" evidence="4">
    <location>
        <begin position="269"/>
        <end position="401"/>
    </location>
</feature>
<proteinExistence type="predicted"/>
<organism evidence="5">
    <name type="scientific">Trichuris suis</name>
    <name type="common">pig whipworm</name>
    <dbReference type="NCBI Taxonomy" id="68888"/>
    <lineage>
        <taxon>Eukaryota</taxon>
        <taxon>Metazoa</taxon>
        <taxon>Ecdysozoa</taxon>
        <taxon>Nematoda</taxon>
        <taxon>Enoplea</taxon>
        <taxon>Dorylaimia</taxon>
        <taxon>Trichinellida</taxon>
        <taxon>Trichuridae</taxon>
        <taxon>Trichuris</taxon>
    </lineage>
</organism>
<keyword evidence="2" id="KW-0677">Repeat</keyword>
<dbReference type="Proteomes" id="UP000030758">
    <property type="component" value="Unassembled WGS sequence"/>
</dbReference>
<dbReference type="InterPro" id="IPR001079">
    <property type="entry name" value="Galectin_CRD"/>
</dbReference>
<dbReference type="PROSITE" id="PS51304">
    <property type="entry name" value="GALECTIN"/>
    <property type="match status" value="2"/>
</dbReference>
<dbReference type="AlphaFoldDB" id="A0A085NIS7"/>
<evidence type="ECO:0000259" key="4">
    <source>
        <dbReference type="PROSITE" id="PS51304"/>
    </source>
</evidence>
<gene>
    <name evidence="5" type="ORF">M514_10303</name>
</gene>
<dbReference type="PANTHER" id="PTHR11346:SF176">
    <property type="entry name" value="32 KDA BETA-GALACTOSIDE-BINDING LECTIN LEC-3"/>
    <property type="match status" value="1"/>
</dbReference>
<dbReference type="EMBL" id="KL367496">
    <property type="protein sequence ID" value="KFD69373.1"/>
    <property type="molecule type" value="Genomic_DNA"/>
</dbReference>
<dbReference type="PANTHER" id="PTHR11346">
    <property type="entry name" value="GALECTIN"/>
    <property type="match status" value="1"/>
</dbReference>
<reference evidence="5" key="1">
    <citation type="journal article" date="2014" name="Nat. Genet.">
        <title>Genome and transcriptome of the porcine whipworm Trichuris suis.</title>
        <authorList>
            <person name="Jex A.R."/>
            <person name="Nejsum P."/>
            <person name="Schwarz E.M."/>
            <person name="Hu L."/>
            <person name="Young N.D."/>
            <person name="Hall R.S."/>
            <person name="Korhonen P.K."/>
            <person name="Liao S."/>
            <person name="Thamsborg S."/>
            <person name="Xia J."/>
            <person name="Xu P."/>
            <person name="Wang S."/>
            <person name="Scheerlinck J.P."/>
            <person name="Hofmann A."/>
            <person name="Sternberg P.W."/>
            <person name="Wang J."/>
            <person name="Gasser R.B."/>
        </authorList>
    </citation>
    <scope>NUCLEOTIDE SEQUENCE [LARGE SCALE GENOMIC DNA]</scope>
    <source>
        <strain evidence="5">DCEP-RM93F</strain>
    </source>
</reference>
<evidence type="ECO:0000256" key="1">
    <source>
        <dbReference type="ARBA" id="ARBA00022734"/>
    </source>
</evidence>
<keyword evidence="1 3" id="KW-0430">Lectin</keyword>
<dbReference type="FunFam" id="2.60.120.200:FF:000124">
    <property type="entry name" value="Galectin-4"/>
    <property type="match status" value="1"/>
</dbReference>
<dbReference type="Gene3D" id="2.60.120.200">
    <property type="match status" value="2"/>
</dbReference>
<dbReference type="SMART" id="SM00276">
    <property type="entry name" value="GLECT"/>
    <property type="match status" value="2"/>
</dbReference>
<dbReference type="Pfam" id="PF00337">
    <property type="entry name" value="Gal-bind_lectin"/>
    <property type="match status" value="2"/>
</dbReference>
<accession>A0A085NIS7</accession>
<evidence type="ECO:0000256" key="2">
    <source>
        <dbReference type="ARBA" id="ARBA00022737"/>
    </source>
</evidence>
<protein>
    <recommendedName>
        <fullName evidence="3">Galectin</fullName>
    </recommendedName>
</protein>
<dbReference type="CDD" id="cd00070">
    <property type="entry name" value="GLECT"/>
    <property type="match status" value="2"/>
</dbReference>
<name>A0A085NIS7_9BILA</name>
<feature type="domain" description="Galectin" evidence="4">
    <location>
        <begin position="104"/>
        <end position="239"/>
    </location>
</feature>
<sequence length="401" mass="45926">MKWLMEKYCLDFKHQSRRTWLSLCAGRRHDSFHILATDRPAIGGKFELALAHFYNTLLQQTEQSLSMSIAVESLTRSLASDTSGCLTAMVLDVENRIYAPKLPLISIIPNGMTAGKSILVKGLITGKHRNNFAINLCCGLLTDGLHRDNIALHVNPRFDNEHKLVLNSLIDDTWGPEERHKNPLRKGQAFMIRITALPDLFKIAFNHDVTIEYLHRVPLSDIKTIQIEGCVIVDAMEYFAAPPTRRTDGLMKTPESARSSIKADPFILYAQALPFSLPVNYKEALPVLRFTMWVLKSPYRIEMDFLAGDDIAFHSSVRFDEQSIVRNVQRRGKWENEERLLDIFPFQPSCTYELEIHCLAEHFVVRVGGSHCYNFSHRLRPELIDRFNLKGNARLLKFCLE</sequence>
<dbReference type="SMART" id="SM00908">
    <property type="entry name" value="Gal-bind_lectin"/>
    <property type="match status" value="2"/>
</dbReference>
<evidence type="ECO:0000256" key="3">
    <source>
        <dbReference type="RuleBase" id="RU102079"/>
    </source>
</evidence>
<dbReference type="SUPFAM" id="SSF49899">
    <property type="entry name" value="Concanavalin A-like lectins/glucanases"/>
    <property type="match status" value="2"/>
</dbReference>
<dbReference type="InterPro" id="IPR013320">
    <property type="entry name" value="ConA-like_dom_sf"/>
</dbReference>
<dbReference type="InterPro" id="IPR044156">
    <property type="entry name" value="Galectin-like"/>
</dbReference>
<evidence type="ECO:0000313" key="5">
    <source>
        <dbReference type="EMBL" id="KFD69373.1"/>
    </source>
</evidence>